<keyword evidence="4 8" id="KW-1133">Transmembrane helix</keyword>
<keyword evidence="5 8" id="KW-0472">Membrane</keyword>
<evidence type="ECO:0000313" key="12">
    <source>
        <dbReference type="RefSeq" id="XP_052751649.1"/>
    </source>
</evidence>
<evidence type="ECO:0000256" key="6">
    <source>
        <dbReference type="ARBA" id="ARBA00023170"/>
    </source>
</evidence>
<evidence type="ECO:0000259" key="10">
    <source>
        <dbReference type="Pfam" id="PF24061"/>
    </source>
</evidence>
<keyword evidence="9" id="KW-0732">Signal</keyword>
<feature type="domain" description="Putative ionotropic receptor ligand binding" evidence="10">
    <location>
        <begin position="28"/>
        <end position="188"/>
    </location>
</feature>
<protein>
    <submittedName>
        <fullName evidence="12">Uncharacterized protein LOC128200875</fullName>
    </submittedName>
</protein>
<sequence>MIWIIILLVVHTINIHSTSIMYFQEHSDDKQFKTCIVNIIVTQLKKGSELTVISNAEDLLPDIHNSNHVQLKFRHSKIHGENYSYIEAYLILVDDVDDLDDTINTLKLEWSWNPKAKFIIILKCQVDITQLRVVFKMMLISHILNILVVTRIESKYLVYTYFPYGEGNCGRSHENITKCCECNEFRNGFNLFPDERSRTLINCTLRVLTHHNPPFSIIPHTINRRMVTGYEQRVMDLLAESEKFHISYFFDLLPDRFGYIQLPNFSATELLESIQNNEADVVIGGFLLMRNPLYLCDFISTYFGSSDNYFKFFSSQRDYMGRWRIICDCFDKNILILLLVALFLFIFLSLAITSIIQGEVVVNYDSKVIFYIVGSMFGNISPYFRKLIKKKQYLLLWIGFVFLMTNFYPISLISLATKPSVRPGIEDSKVLVKLGYRPCLSNASRWLFHEFEIPVINNVSQSLPECMDLESSLMSLAKMPKLYTISLYLKYMYLVKDKYRYLIYESKENFHRAIHAIFFPRGFPRIDNMKYKVLRMSENGLFVAAFRELGLEPVKSFFLKQKENERTFSSLKMEDFLIPHLIIAVGTALAFIIFIAENGIYFINTTYTR</sequence>
<feature type="transmembrane region" description="Helical" evidence="8">
    <location>
        <begin position="334"/>
        <end position="356"/>
    </location>
</feature>
<dbReference type="SUPFAM" id="SSF53850">
    <property type="entry name" value="Periplasmic binding protein-like II"/>
    <property type="match status" value="1"/>
</dbReference>
<evidence type="ECO:0000256" key="9">
    <source>
        <dbReference type="SAM" id="SignalP"/>
    </source>
</evidence>
<evidence type="ECO:0000256" key="7">
    <source>
        <dbReference type="ARBA" id="ARBA00023180"/>
    </source>
</evidence>
<gene>
    <name evidence="12" type="primary">LOC128200875</name>
</gene>
<proteinExistence type="predicted"/>
<reference evidence="12" key="1">
    <citation type="submission" date="2025-08" db="UniProtKB">
        <authorList>
            <consortium name="RefSeq"/>
        </authorList>
    </citation>
    <scope>IDENTIFICATION</scope>
    <source>
        <tissue evidence="12">Whole larvae</tissue>
    </source>
</reference>
<dbReference type="Gene3D" id="3.40.190.10">
    <property type="entry name" value="Periplasmic binding protein-like II"/>
    <property type="match status" value="1"/>
</dbReference>
<keyword evidence="3 8" id="KW-0812">Transmembrane</keyword>
<comment type="subcellular location">
    <subcellularLocation>
        <location evidence="1">Cell membrane</location>
        <topology evidence="1">Multi-pass membrane protein</topology>
    </subcellularLocation>
</comment>
<feature type="transmembrane region" description="Helical" evidence="8">
    <location>
        <begin position="576"/>
        <end position="596"/>
    </location>
</feature>
<feature type="transmembrane region" description="Helical" evidence="8">
    <location>
        <begin position="394"/>
        <end position="416"/>
    </location>
</feature>
<evidence type="ECO:0000256" key="8">
    <source>
        <dbReference type="SAM" id="Phobius"/>
    </source>
</evidence>
<dbReference type="PANTHER" id="PTHR42643">
    <property type="entry name" value="IONOTROPIC RECEPTOR 20A-RELATED"/>
    <property type="match status" value="1"/>
</dbReference>
<evidence type="ECO:0000313" key="11">
    <source>
        <dbReference type="Proteomes" id="UP001652740"/>
    </source>
</evidence>
<evidence type="ECO:0000256" key="5">
    <source>
        <dbReference type="ARBA" id="ARBA00023136"/>
    </source>
</evidence>
<feature type="chain" id="PRO_5046410772" evidence="9">
    <location>
        <begin position="18"/>
        <end position="609"/>
    </location>
</feature>
<dbReference type="InterPro" id="IPR056198">
    <property type="entry name" value="LBD_receptor"/>
</dbReference>
<dbReference type="PANTHER" id="PTHR42643:SF24">
    <property type="entry name" value="IONOTROPIC RECEPTOR 60A"/>
    <property type="match status" value="1"/>
</dbReference>
<dbReference type="RefSeq" id="XP_052751649.1">
    <property type="nucleotide sequence ID" value="XM_052895689.1"/>
</dbReference>
<dbReference type="InterPro" id="IPR052192">
    <property type="entry name" value="Insect_Ionotropic_Sensory_Rcpt"/>
</dbReference>
<dbReference type="Pfam" id="PF24061">
    <property type="entry name" value="LBD_receptor"/>
    <property type="match status" value="1"/>
</dbReference>
<evidence type="ECO:0000256" key="4">
    <source>
        <dbReference type="ARBA" id="ARBA00022989"/>
    </source>
</evidence>
<evidence type="ECO:0000256" key="3">
    <source>
        <dbReference type="ARBA" id="ARBA00022692"/>
    </source>
</evidence>
<evidence type="ECO:0000256" key="1">
    <source>
        <dbReference type="ARBA" id="ARBA00004651"/>
    </source>
</evidence>
<name>A0ABM3MK72_GALME</name>
<dbReference type="Proteomes" id="UP001652740">
    <property type="component" value="Unplaced"/>
</dbReference>
<keyword evidence="11" id="KW-1185">Reference proteome</keyword>
<dbReference type="GeneID" id="128200875"/>
<evidence type="ECO:0000256" key="2">
    <source>
        <dbReference type="ARBA" id="ARBA00022475"/>
    </source>
</evidence>
<keyword evidence="6" id="KW-0675">Receptor</keyword>
<organism evidence="11 12">
    <name type="scientific">Galleria mellonella</name>
    <name type="common">Greater wax moth</name>
    <dbReference type="NCBI Taxonomy" id="7137"/>
    <lineage>
        <taxon>Eukaryota</taxon>
        <taxon>Metazoa</taxon>
        <taxon>Ecdysozoa</taxon>
        <taxon>Arthropoda</taxon>
        <taxon>Hexapoda</taxon>
        <taxon>Insecta</taxon>
        <taxon>Pterygota</taxon>
        <taxon>Neoptera</taxon>
        <taxon>Endopterygota</taxon>
        <taxon>Lepidoptera</taxon>
        <taxon>Glossata</taxon>
        <taxon>Ditrysia</taxon>
        <taxon>Pyraloidea</taxon>
        <taxon>Pyralidae</taxon>
        <taxon>Galleriinae</taxon>
        <taxon>Galleria</taxon>
    </lineage>
</organism>
<feature type="signal peptide" evidence="9">
    <location>
        <begin position="1"/>
        <end position="17"/>
    </location>
</feature>
<keyword evidence="2" id="KW-1003">Cell membrane</keyword>
<keyword evidence="7" id="KW-0325">Glycoprotein</keyword>
<accession>A0ABM3MK72</accession>